<keyword evidence="3" id="KW-1185">Reference proteome</keyword>
<feature type="domain" description="NAD/GMP synthase" evidence="1">
    <location>
        <begin position="22"/>
        <end position="84"/>
    </location>
</feature>
<dbReference type="PIRSF" id="PIRSF006661">
    <property type="entry name" value="PP-lp_UCP006661"/>
    <property type="match status" value="1"/>
</dbReference>
<dbReference type="EMBL" id="CAJVAS010000008">
    <property type="protein sequence ID" value="CAG7620150.1"/>
    <property type="molecule type" value="Genomic_DNA"/>
</dbReference>
<gene>
    <name evidence="2" type="primary">larE</name>
    <name evidence="2" type="ORF">PAESOLCIP111_02253</name>
</gene>
<protein>
    <submittedName>
        <fullName evidence="2">Pyridinium-3,5-bisthiocarboxylic acid mononucleotide synthase</fullName>
        <ecNumber evidence="2">4.4.1.37</ecNumber>
    </submittedName>
</protein>
<dbReference type="Proteomes" id="UP000693672">
    <property type="component" value="Unassembled WGS sequence"/>
</dbReference>
<dbReference type="Pfam" id="PF02540">
    <property type="entry name" value="NAD_synthase"/>
    <property type="match status" value="1"/>
</dbReference>
<dbReference type="InterPro" id="IPR022310">
    <property type="entry name" value="NAD/GMP_synthase"/>
</dbReference>
<keyword evidence="2" id="KW-0456">Lyase</keyword>
<reference evidence="2" key="1">
    <citation type="submission" date="2021-06" db="EMBL/GenBank/DDBJ databases">
        <authorList>
            <person name="Criscuolo A."/>
        </authorList>
    </citation>
    <scope>NUCLEOTIDE SEQUENCE</scope>
    <source>
        <strain evidence="2">CIP111600</strain>
    </source>
</reference>
<organism evidence="2 3">
    <name type="scientific">Paenibacillus solanacearum</name>
    <dbReference type="NCBI Taxonomy" id="2048548"/>
    <lineage>
        <taxon>Bacteria</taxon>
        <taxon>Bacillati</taxon>
        <taxon>Bacillota</taxon>
        <taxon>Bacilli</taxon>
        <taxon>Bacillales</taxon>
        <taxon>Paenibacillaceae</taxon>
        <taxon>Paenibacillus</taxon>
    </lineage>
</organism>
<accession>A0A916K3J3</accession>
<proteinExistence type="predicted"/>
<dbReference type="PANTHER" id="PTHR43169:SF2">
    <property type="entry name" value="NAD_GMP SYNTHASE DOMAIN-CONTAINING PROTEIN"/>
    <property type="match status" value="1"/>
</dbReference>
<evidence type="ECO:0000313" key="2">
    <source>
        <dbReference type="EMBL" id="CAG7620150.1"/>
    </source>
</evidence>
<evidence type="ECO:0000259" key="1">
    <source>
        <dbReference type="Pfam" id="PF02540"/>
    </source>
</evidence>
<dbReference type="CDD" id="cd01990">
    <property type="entry name" value="LarE-like"/>
    <property type="match status" value="1"/>
</dbReference>
<sequence length="285" mass="31490">MVAMEQQIEQKYEQLGGILRSMGKVVVAFSGGVDSAFLLKAALEYLGKDNVLAITADSETYPEREKYEAIELAKELGAHHEVIHTSELNIPGYAENPTNRCYFCKNSLFDHLIPIAEARGYVNVVFGAIADDLGEHRPGLQAAHEQGVRAPLLEAGIKKSEIRHLSRKFGLRTWDKPSFACLSSRIPYGEMITAHKLSMIDQAEDFLIQLGFRQVRVRQHDTLARIEVPASELAEVLAVADTVHAKLKEIGYAYVTLDLKGYRSGSLNEVLAPEQQSIKAVAGLS</sequence>
<dbReference type="AlphaFoldDB" id="A0A916K3J3"/>
<dbReference type="PANTHER" id="PTHR43169">
    <property type="entry name" value="EXSB FAMILY PROTEIN"/>
    <property type="match status" value="1"/>
</dbReference>
<dbReference type="GO" id="GO:0016829">
    <property type="term" value="F:lyase activity"/>
    <property type="evidence" value="ECO:0007669"/>
    <property type="project" value="UniProtKB-KW"/>
</dbReference>
<dbReference type="InterPro" id="IPR052188">
    <property type="entry name" value="Ni-pincer_cofactor_biosynth"/>
</dbReference>
<evidence type="ECO:0000313" key="3">
    <source>
        <dbReference type="Proteomes" id="UP000693672"/>
    </source>
</evidence>
<dbReference type="RefSeq" id="WP_218092046.1">
    <property type="nucleotide sequence ID" value="NZ_CAJVAS010000008.1"/>
</dbReference>
<dbReference type="GO" id="GO:0016783">
    <property type="term" value="F:sulfurtransferase activity"/>
    <property type="evidence" value="ECO:0007669"/>
    <property type="project" value="InterPro"/>
</dbReference>
<dbReference type="EC" id="4.4.1.37" evidence="2"/>
<dbReference type="NCBIfam" id="TIGR00268">
    <property type="entry name" value="ATP-dependent sacrificial sulfur transferase LarE"/>
    <property type="match status" value="1"/>
</dbReference>
<dbReference type="InterPro" id="IPR005232">
    <property type="entry name" value="LarE"/>
</dbReference>
<comment type="caution">
    <text evidence="2">The sequence shown here is derived from an EMBL/GenBank/DDBJ whole genome shotgun (WGS) entry which is preliminary data.</text>
</comment>
<name>A0A916K3J3_9BACL</name>